<evidence type="ECO:0000313" key="6">
    <source>
        <dbReference type="EMBL" id="SDJ41809.1"/>
    </source>
</evidence>
<dbReference type="GO" id="GO:0005886">
    <property type="term" value="C:plasma membrane"/>
    <property type="evidence" value="ECO:0007669"/>
    <property type="project" value="UniProtKB-SubCell"/>
</dbReference>
<dbReference type="InterPro" id="IPR004995">
    <property type="entry name" value="Spore_Ger"/>
</dbReference>
<dbReference type="Pfam" id="PF03323">
    <property type="entry name" value="GerA"/>
    <property type="match status" value="1"/>
</dbReference>
<dbReference type="EMBL" id="FNEV01000005">
    <property type="protein sequence ID" value="SDJ41809.1"/>
    <property type="molecule type" value="Genomic_DNA"/>
</dbReference>
<evidence type="ECO:0000313" key="7">
    <source>
        <dbReference type="Proteomes" id="UP000199225"/>
    </source>
</evidence>
<feature type="transmembrane region" description="Helical" evidence="5">
    <location>
        <begin position="278"/>
        <end position="300"/>
    </location>
</feature>
<keyword evidence="3 4" id="KW-0472">Membrane</keyword>
<dbReference type="RefSeq" id="WP_093193556.1">
    <property type="nucleotide sequence ID" value="NZ_FNEV01000005.1"/>
</dbReference>
<feature type="transmembrane region" description="Helical" evidence="5">
    <location>
        <begin position="374"/>
        <end position="393"/>
    </location>
</feature>
<reference evidence="7" key="1">
    <citation type="submission" date="2016-10" db="EMBL/GenBank/DDBJ databases">
        <authorList>
            <person name="Varghese N."/>
            <person name="Submissions S."/>
        </authorList>
    </citation>
    <scope>NUCLEOTIDE SEQUENCE [LARGE SCALE GENOMIC DNA]</scope>
    <source>
        <strain evidence="7">DSM 4771</strain>
    </source>
</reference>
<evidence type="ECO:0000256" key="3">
    <source>
        <dbReference type="ARBA" id="ARBA00023136"/>
    </source>
</evidence>
<keyword evidence="5" id="KW-1133">Transmembrane helix</keyword>
<comment type="subcellular location">
    <subcellularLocation>
        <location evidence="4">Cell membrane</location>
    </subcellularLocation>
    <subcellularLocation>
        <location evidence="1">Membrane</location>
        <topology evidence="1">Multi-pass membrane protein</topology>
    </subcellularLocation>
</comment>
<evidence type="ECO:0000256" key="2">
    <source>
        <dbReference type="ARBA" id="ARBA00005278"/>
    </source>
</evidence>
<accession>A0A1G8TJU5</accession>
<dbReference type="InterPro" id="IPR050768">
    <property type="entry name" value="UPF0353/GerABKA_families"/>
</dbReference>
<evidence type="ECO:0000256" key="5">
    <source>
        <dbReference type="SAM" id="Phobius"/>
    </source>
</evidence>
<evidence type="ECO:0000256" key="4">
    <source>
        <dbReference type="PIRNR" id="PIRNR005690"/>
    </source>
</evidence>
<dbReference type="GO" id="GO:0009847">
    <property type="term" value="P:spore germination"/>
    <property type="evidence" value="ECO:0007669"/>
    <property type="project" value="UniProtKB-UniRule"/>
</dbReference>
<dbReference type="STRING" id="86666.SAMN04490247_1825"/>
<keyword evidence="5" id="KW-0812">Transmembrane</keyword>
<dbReference type="PANTHER" id="PTHR22550:SF5">
    <property type="entry name" value="LEUCINE ZIPPER PROTEIN 4"/>
    <property type="match status" value="1"/>
</dbReference>
<dbReference type="AlphaFoldDB" id="A0A1G8TJU5"/>
<sequence length="491" mass="55402">MSIFPMDVQTYDNFMKAKMDGCDLKTLKLKHKQITILVHFISYQTNKEKLERELLTFLTSSRKRWTSEELKNTAPIADSALVTDIDEIISKLLRGGVSVYIEGSPSVVLFGMEKRESRALEKAETESLVLGPQLAFTESLRTNLNVVRWRIHTNDLHIEKFKVGKRIPTEVRLIYMKSLANEENVDTCRQRIKDLEIDTVEDTTVLGQMLEDSSLSIFPQILVTELPSRFCHSLEKGRIGILVDKSPTSLIAPMSLFSFFESTEDTYMRWNMGSFIRMLRFVAMFVSVLLTPLYVAALSFHYEVIPASLLVSLGQSRATVPFPPVFEALLLELLIELLREAGARLPTKVGQTMGIVGGIVLGQAAVQAGFTSNILIIIVALSALASFTAPSYLMGTAIRIIRFPMIILAGMWGFLGTVFGLCFLIIHLLKVTSLGRPYLAPLYPFEWKDLNKSLFRLPPSRNINRPYTNMPKDTYKANFDKAKAKKDVRRT</sequence>
<comment type="similarity">
    <text evidence="2 4">Belongs to the GerABKA family.</text>
</comment>
<organism evidence="6 7">
    <name type="scientific">Salimicrobium halophilum</name>
    <dbReference type="NCBI Taxonomy" id="86666"/>
    <lineage>
        <taxon>Bacteria</taxon>
        <taxon>Bacillati</taxon>
        <taxon>Bacillota</taxon>
        <taxon>Bacilli</taxon>
        <taxon>Bacillales</taxon>
        <taxon>Bacillaceae</taxon>
        <taxon>Salimicrobium</taxon>
    </lineage>
</organism>
<dbReference type="PANTHER" id="PTHR22550">
    <property type="entry name" value="SPORE GERMINATION PROTEIN"/>
    <property type="match status" value="1"/>
</dbReference>
<dbReference type="OrthoDB" id="9772630at2"/>
<feature type="transmembrane region" description="Helical" evidence="5">
    <location>
        <begin position="405"/>
        <end position="429"/>
    </location>
</feature>
<keyword evidence="7" id="KW-1185">Reference proteome</keyword>
<name>A0A1G8TJU5_9BACI</name>
<proteinExistence type="inferred from homology"/>
<dbReference type="Proteomes" id="UP000199225">
    <property type="component" value="Unassembled WGS sequence"/>
</dbReference>
<protein>
    <submittedName>
        <fullName evidence="6">GerA spore germination protein</fullName>
    </submittedName>
</protein>
<gene>
    <name evidence="6" type="ORF">SAMN04490247_1825</name>
</gene>
<dbReference type="PIRSF" id="PIRSF005690">
    <property type="entry name" value="GerBA"/>
    <property type="match status" value="1"/>
</dbReference>
<evidence type="ECO:0000256" key="1">
    <source>
        <dbReference type="ARBA" id="ARBA00004141"/>
    </source>
</evidence>